<dbReference type="GeneID" id="30213099"/>
<organism evidence="2 3">
    <name type="scientific">Kwoniella bestiolae CBS 10118</name>
    <dbReference type="NCBI Taxonomy" id="1296100"/>
    <lineage>
        <taxon>Eukaryota</taxon>
        <taxon>Fungi</taxon>
        <taxon>Dikarya</taxon>
        <taxon>Basidiomycota</taxon>
        <taxon>Agaricomycotina</taxon>
        <taxon>Tremellomycetes</taxon>
        <taxon>Tremellales</taxon>
        <taxon>Cryptococcaceae</taxon>
        <taxon>Kwoniella</taxon>
    </lineage>
</organism>
<evidence type="ECO:0000313" key="2">
    <source>
        <dbReference type="EMBL" id="WVW83400.1"/>
    </source>
</evidence>
<feature type="region of interest" description="Disordered" evidence="1">
    <location>
        <begin position="117"/>
        <end position="139"/>
    </location>
</feature>
<reference evidence="2" key="2">
    <citation type="submission" date="2024-02" db="EMBL/GenBank/DDBJ databases">
        <title>Comparative genomics of Cryptococcus and Kwoniella reveals pathogenesis evolution and contrasting modes of karyotype evolution via chromosome fusion or intercentromeric recombination.</title>
        <authorList>
            <person name="Coelho M.A."/>
            <person name="David-Palma M."/>
            <person name="Shea T."/>
            <person name="Bowers K."/>
            <person name="McGinley-Smith S."/>
            <person name="Mohammad A.W."/>
            <person name="Gnirke A."/>
            <person name="Yurkov A.M."/>
            <person name="Nowrousian M."/>
            <person name="Sun S."/>
            <person name="Cuomo C.A."/>
            <person name="Heitman J."/>
        </authorList>
    </citation>
    <scope>NUCLEOTIDE SEQUENCE</scope>
    <source>
        <strain evidence="2">CBS 10118</strain>
    </source>
</reference>
<protein>
    <submittedName>
        <fullName evidence="2">Uncharacterized protein</fullName>
    </submittedName>
</protein>
<dbReference type="KEGG" id="kbi:30213099"/>
<reference evidence="2" key="1">
    <citation type="submission" date="2013-07" db="EMBL/GenBank/DDBJ databases">
        <authorList>
            <consortium name="The Broad Institute Genome Sequencing Platform"/>
            <person name="Cuomo C."/>
            <person name="Litvintseva A."/>
            <person name="Chen Y."/>
            <person name="Heitman J."/>
            <person name="Sun S."/>
            <person name="Springer D."/>
            <person name="Dromer F."/>
            <person name="Young S.K."/>
            <person name="Zeng Q."/>
            <person name="Gargeya S."/>
            <person name="Fitzgerald M."/>
            <person name="Abouelleil A."/>
            <person name="Alvarado L."/>
            <person name="Berlin A.M."/>
            <person name="Chapman S.B."/>
            <person name="Dewar J."/>
            <person name="Goldberg J."/>
            <person name="Griggs A."/>
            <person name="Gujja S."/>
            <person name="Hansen M."/>
            <person name="Howarth C."/>
            <person name="Imamovic A."/>
            <person name="Larimer J."/>
            <person name="McCowan C."/>
            <person name="Murphy C."/>
            <person name="Pearson M."/>
            <person name="Priest M."/>
            <person name="Roberts A."/>
            <person name="Saif S."/>
            <person name="Shea T."/>
            <person name="Sykes S."/>
            <person name="Wortman J."/>
            <person name="Nusbaum C."/>
            <person name="Birren B."/>
        </authorList>
    </citation>
    <scope>NUCLEOTIDE SEQUENCE</scope>
    <source>
        <strain evidence="2">CBS 10118</strain>
    </source>
</reference>
<evidence type="ECO:0000256" key="1">
    <source>
        <dbReference type="SAM" id="MobiDB-lite"/>
    </source>
</evidence>
<dbReference type="RefSeq" id="XP_065726155.1">
    <property type="nucleotide sequence ID" value="XM_065870083.1"/>
</dbReference>
<name>A0AAJ8MA59_9TREE</name>
<accession>A0AAJ8MA59</accession>
<keyword evidence="3" id="KW-1185">Reference proteome</keyword>
<gene>
    <name evidence="2" type="ORF">I302_105419</name>
</gene>
<evidence type="ECO:0000313" key="3">
    <source>
        <dbReference type="Proteomes" id="UP000092730"/>
    </source>
</evidence>
<dbReference type="EMBL" id="CP144543">
    <property type="protein sequence ID" value="WVW83400.1"/>
    <property type="molecule type" value="Genomic_DNA"/>
</dbReference>
<dbReference type="AlphaFoldDB" id="A0AAJ8MA59"/>
<proteinExistence type="predicted"/>
<sequence>MVNNTIPANTRSIMKNHKENDWIGPQQLFWPRDPDEIIQDTDVIFNMTCYYQISTLAQPGDVFEMEQLLESPYIAPTGNTTYQEMLQKGIVVCPEGECVAQDCTNTTVPTYDVEDFHLTPDMTTTSEESGESPHPSEKG</sequence>
<dbReference type="Proteomes" id="UP000092730">
    <property type="component" value="Chromosome 3"/>
</dbReference>